<dbReference type="PANTHER" id="PTHR11113:SF14">
    <property type="entry name" value="N-ACETYLGLUCOSAMINE-6-PHOSPHATE DEACETYLASE"/>
    <property type="match status" value="1"/>
</dbReference>
<accession>A0ABV8LGA8</accession>
<dbReference type="SUPFAM" id="SSF51338">
    <property type="entry name" value="Composite domain of metallo-dependent hydrolases"/>
    <property type="match status" value="1"/>
</dbReference>
<dbReference type="EC" id="3.5.1.25" evidence="5"/>
<keyword evidence="6" id="KW-1185">Reference proteome</keyword>
<comment type="similarity">
    <text evidence="1 4">Belongs to the metallo-dependent hydrolases superfamily. NagA family.</text>
</comment>
<dbReference type="Proteomes" id="UP001595816">
    <property type="component" value="Unassembled WGS sequence"/>
</dbReference>
<comment type="caution">
    <text evidence="5">The sequence shown here is derived from an EMBL/GenBank/DDBJ whole genome shotgun (WGS) entry which is preliminary data.</text>
</comment>
<dbReference type="RefSeq" id="WP_253755593.1">
    <property type="nucleotide sequence ID" value="NZ_JAMZDZ010000001.1"/>
</dbReference>
<dbReference type="Gene3D" id="2.30.40.10">
    <property type="entry name" value="Urease, subunit C, domain 1"/>
    <property type="match status" value="1"/>
</dbReference>
<proteinExistence type="inferred from homology"/>
<dbReference type="SUPFAM" id="SSF51556">
    <property type="entry name" value="Metallo-dependent hydrolases"/>
    <property type="match status" value="1"/>
</dbReference>
<dbReference type="InterPro" id="IPR032466">
    <property type="entry name" value="Metal_Hydrolase"/>
</dbReference>
<dbReference type="Gene3D" id="3.20.20.140">
    <property type="entry name" value="Metal-dependent hydrolases"/>
    <property type="match status" value="1"/>
</dbReference>
<evidence type="ECO:0000313" key="5">
    <source>
        <dbReference type="EMBL" id="MFC4129967.1"/>
    </source>
</evidence>
<dbReference type="InterPro" id="IPR003764">
    <property type="entry name" value="GlcNAc_6-P_deAcase"/>
</dbReference>
<evidence type="ECO:0000256" key="1">
    <source>
        <dbReference type="ARBA" id="ARBA00010716"/>
    </source>
</evidence>
<evidence type="ECO:0000313" key="6">
    <source>
        <dbReference type="Proteomes" id="UP001595816"/>
    </source>
</evidence>
<name>A0ABV8LGA8_9ACTN</name>
<keyword evidence="2" id="KW-0479">Metal-binding</keyword>
<organism evidence="5 6">
    <name type="scientific">Hamadaea flava</name>
    <dbReference type="NCBI Taxonomy" id="1742688"/>
    <lineage>
        <taxon>Bacteria</taxon>
        <taxon>Bacillati</taxon>
        <taxon>Actinomycetota</taxon>
        <taxon>Actinomycetes</taxon>
        <taxon>Micromonosporales</taxon>
        <taxon>Micromonosporaceae</taxon>
        <taxon>Hamadaea</taxon>
    </lineage>
</organism>
<protein>
    <submittedName>
        <fullName evidence="5">N-acetylglucosamine-6-phosphate deacetylase</fullName>
        <ecNumber evidence="5">3.5.1.25</ecNumber>
    </submittedName>
</protein>
<evidence type="ECO:0000256" key="3">
    <source>
        <dbReference type="ARBA" id="ARBA00022801"/>
    </source>
</evidence>
<dbReference type="GO" id="GO:0008448">
    <property type="term" value="F:N-acetylglucosamine-6-phosphate deacetylase activity"/>
    <property type="evidence" value="ECO:0007669"/>
    <property type="project" value="UniProtKB-EC"/>
</dbReference>
<dbReference type="PANTHER" id="PTHR11113">
    <property type="entry name" value="N-ACETYLGLUCOSAMINE-6-PHOSPHATE DEACETYLASE"/>
    <property type="match status" value="1"/>
</dbReference>
<evidence type="ECO:0000256" key="4">
    <source>
        <dbReference type="PIRNR" id="PIRNR038994"/>
    </source>
</evidence>
<reference evidence="6" key="1">
    <citation type="journal article" date="2019" name="Int. J. Syst. Evol. Microbiol.">
        <title>The Global Catalogue of Microorganisms (GCM) 10K type strain sequencing project: providing services to taxonomists for standard genome sequencing and annotation.</title>
        <authorList>
            <consortium name="The Broad Institute Genomics Platform"/>
            <consortium name="The Broad Institute Genome Sequencing Center for Infectious Disease"/>
            <person name="Wu L."/>
            <person name="Ma J."/>
        </authorList>
    </citation>
    <scope>NUCLEOTIDE SEQUENCE [LARGE SCALE GENOMIC DNA]</scope>
    <source>
        <strain evidence="6">CGMCC 4.7289</strain>
    </source>
</reference>
<keyword evidence="3 4" id="KW-0378">Hydrolase</keyword>
<dbReference type="InterPro" id="IPR011059">
    <property type="entry name" value="Metal-dep_hydrolase_composite"/>
</dbReference>
<dbReference type="EMBL" id="JBHSAY010000004">
    <property type="protein sequence ID" value="MFC4129967.1"/>
    <property type="molecule type" value="Genomic_DNA"/>
</dbReference>
<dbReference type="PIRSF" id="PIRSF038994">
    <property type="entry name" value="NagA"/>
    <property type="match status" value="1"/>
</dbReference>
<keyword evidence="4" id="KW-0119">Carbohydrate metabolism</keyword>
<gene>
    <name evidence="5" type="ORF">ACFOZ4_05050</name>
</gene>
<sequence length="404" mass="41587">MVAGRNGGERMAFVGARLIAGTQVHHDRAVLIENGVIAGLPPHRDVPAGVRRIDLAGRYLSPGLIDLHAHGAAGHSFDETDPAAYDAILAGHARFGVTGLLASLASASVPDLVDRLRFAAGHSRRTSAGARLLGTHLEGPFLAPAQAGAHRLDLLVVPDPKTVDRLLPSEAAPAMVTLAPELPGALDAIRRFRDHGTVVAAGHSEATGADLAAARAAGLSHLTHLWSGQSGLRREGPWRVPGLVEESLASDRLTAEVIADGRHLPDALLRIAMRCLPDRLILVSDATAGAGLPDGSRYRLAGNDCVVSDGVGMVVGADSFAGSTTGLNRMVWHLHTALGVPLPVAVGMASATPAHVLAGPSAPAPSAPPLCLGAPADLAVFDDAFRTVATIVGGQIRYDNGELA</sequence>
<evidence type="ECO:0000256" key="2">
    <source>
        <dbReference type="ARBA" id="ARBA00022723"/>
    </source>
</evidence>